<proteinExistence type="predicted"/>
<accession>A0ABU7BG68</accession>
<sequence>NTILRAITLHATTKHTPMLQQLREGLGVYSLEYLQDFLYELEDAQPAENEETRTLTVPMVMQWMTGQAHKHLLLSERNYFKVTVIFDHNCLEHTPDHTVCYPVVSACNSTVTFPTAHLADYESFRSNLSTAVKYGITLVRL</sequence>
<protein>
    <submittedName>
        <fullName evidence="1">Uncharacterized protein</fullName>
    </submittedName>
</protein>
<dbReference type="EMBL" id="JAHUTI010052812">
    <property type="protein sequence ID" value="MED6249657.1"/>
    <property type="molecule type" value="Genomic_DNA"/>
</dbReference>
<gene>
    <name evidence="1" type="ORF">ATANTOWER_017606</name>
</gene>
<keyword evidence="2" id="KW-1185">Reference proteome</keyword>
<dbReference type="Proteomes" id="UP001345963">
    <property type="component" value="Unassembled WGS sequence"/>
</dbReference>
<name>A0ABU7BG68_9TELE</name>
<comment type="caution">
    <text evidence="1">The sequence shown here is derived from an EMBL/GenBank/DDBJ whole genome shotgun (WGS) entry which is preliminary data.</text>
</comment>
<organism evidence="1 2">
    <name type="scientific">Ataeniobius toweri</name>
    <dbReference type="NCBI Taxonomy" id="208326"/>
    <lineage>
        <taxon>Eukaryota</taxon>
        <taxon>Metazoa</taxon>
        <taxon>Chordata</taxon>
        <taxon>Craniata</taxon>
        <taxon>Vertebrata</taxon>
        <taxon>Euteleostomi</taxon>
        <taxon>Actinopterygii</taxon>
        <taxon>Neopterygii</taxon>
        <taxon>Teleostei</taxon>
        <taxon>Neoteleostei</taxon>
        <taxon>Acanthomorphata</taxon>
        <taxon>Ovalentaria</taxon>
        <taxon>Atherinomorphae</taxon>
        <taxon>Cyprinodontiformes</taxon>
        <taxon>Goodeidae</taxon>
        <taxon>Ataeniobius</taxon>
    </lineage>
</organism>
<evidence type="ECO:0000313" key="1">
    <source>
        <dbReference type="EMBL" id="MED6249657.1"/>
    </source>
</evidence>
<evidence type="ECO:0000313" key="2">
    <source>
        <dbReference type="Proteomes" id="UP001345963"/>
    </source>
</evidence>
<reference evidence="1 2" key="1">
    <citation type="submission" date="2021-07" db="EMBL/GenBank/DDBJ databases">
        <authorList>
            <person name="Palmer J.M."/>
        </authorList>
    </citation>
    <scope>NUCLEOTIDE SEQUENCE [LARGE SCALE GENOMIC DNA]</scope>
    <source>
        <strain evidence="1 2">AT_MEX2019</strain>
        <tissue evidence="1">Muscle</tissue>
    </source>
</reference>
<feature type="non-terminal residue" evidence="1">
    <location>
        <position position="1"/>
    </location>
</feature>